<feature type="transmembrane region" description="Helical" evidence="1">
    <location>
        <begin position="104"/>
        <end position="131"/>
    </location>
</feature>
<feature type="transmembrane region" description="Helical" evidence="1">
    <location>
        <begin position="59"/>
        <end position="83"/>
    </location>
</feature>
<feature type="signal peptide" evidence="2">
    <location>
        <begin position="1"/>
        <end position="26"/>
    </location>
</feature>
<evidence type="ECO:0000313" key="3">
    <source>
        <dbReference type="EMBL" id="QPE04031.1"/>
    </source>
</evidence>
<protein>
    <recommendedName>
        <fullName evidence="5">ABC transporter permease</fullName>
    </recommendedName>
</protein>
<dbReference type="EMBL" id="CP064760">
    <property type="protein sequence ID" value="QPE04031.1"/>
    <property type="molecule type" value="Genomic_DNA"/>
</dbReference>
<proteinExistence type="predicted"/>
<feature type="transmembrane region" description="Helical" evidence="1">
    <location>
        <begin position="171"/>
        <end position="192"/>
    </location>
</feature>
<dbReference type="KEGG" id="msf:IT882_12495"/>
<feature type="chain" id="PRO_5038648564" description="ABC transporter permease" evidence="2">
    <location>
        <begin position="27"/>
        <end position="429"/>
    </location>
</feature>
<organism evidence="3 4">
    <name type="scientific">Microbacterium schleiferi</name>
    <dbReference type="NCBI Taxonomy" id="69362"/>
    <lineage>
        <taxon>Bacteria</taxon>
        <taxon>Bacillati</taxon>
        <taxon>Actinomycetota</taxon>
        <taxon>Actinomycetes</taxon>
        <taxon>Micrococcales</taxon>
        <taxon>Microbacteriaceae</taxon>
        <taxon>Microbacterium</taxon>
    </lineage>
</organism>
<evidence type="ECO:0000256" key="1">
    <source>
        <dbReference type="SAM" id="Phobius"/>
    </source>
</evidence>
<dbReference type="AlphaFoldDB" id="A0A7S8RG90"/>
<keyword evidence="1" id="KW-0472">Membrane</keyword>
<reference evidence="3 4" key="1">
    <citation type="submission" date="2020-11" db="EMBL/GenBank/DDBJ databases">
        <title>Amino acid is mineralized and recycled by bacteria in oceanic microbiome.</title>
        <authorList>
            <person name="Zheng L.Y."/>
        </authorList>
    </citation>
    <scope>NUCLEOTIDE SEQUENCE [LARGE SCALE GENOMIC DNA]</scope>
    <source>
        <strain evidence="3 4">A32-1</strain>
    </source>
</reference>
<name>A0A7S8RG90_9MICO</name>
<evidence type="ECO:0008006" key="5">
    <source>
        <dbReference type="Google" id="ProtNLM"/>
    </source>
</evidence>
<feature type="transmembrane region" description="Helical" evidence="1">
    <location>
        <begin position="204"/>
        <end position="229"/>
    </location>
</feature>
<keyword evidence="1" id="KW-1133">Transmembrane helix</keyword>
<accession>A0A7S8RG90</accession>
<feature type="transmembrane region" description="Helical" evidence="1">
    <location>
        <begin position="143"/>
        <end position="164"/>
    </location>
</feature>
<keyword evidence="4" id="KW-1185">Reference proteome</keyword>
<keyword evidence="2" id="KW-0732">Signal</keyword>
<sequence length="429" mass="42284">MSGGIRFALRRASAARAPLVAMAVFAAVSGGLVTAATTVDAARAARSAADGLASDGSAGIAAVAVGLLALAVAVAAVVSAAEVTRSRTGETRLLLARGMAPRRLVTMAVIETALIATVAGLAGAAGVAASLGTLMAAAPPMTVAAAGVAVIVVVTSGAAGVLAAREGASTRVMAVSVAAIIVGAVITGVATWRLLTFGLDPISFLAPALLLLTVAAASTVLALAALRALSRSAARARGLVVVTALRRLSRRPGPSAASMIAVAIAVGMSVVAASYTSSADGLGEGPESLRVGADLRVVTIPADVPPSALVAAAHAGAAMEARQLVASMPSTRSDRDRVPILALESQNMPAVMTEIPGVVEPDAWSELLSRRSDPGRIPALVSQDVADDLGLREGDTVALDASSPSLTADLVIAGVVPVIPGTPGSRVSL</sequence>
<feature type="transmembrane region" description="Helical" evidence="1">
    <location>
        <begin position="256"/>
        <end position="275"/>
    </location>
</feature>
<dbReference type="Proteomes" id="UP000594480">
    <property type="component" value="Chromosome"/>
</dbReference>
<evidence type="ECO:0000313" key="4">
    <source>
        <dbReference type="Proteomes" id="UP000594480"/>
    </source>
</evidence>
<evidence type="ECO:0000256" key="2">
    <source>
        <dbReference type="SAM" id="SignalP"/>
    </source>
</evidence>
<gene>
    <name evidence="3" type="ORF">IT882_12495</name>
</gene>
<keyword evidence="1" id="KW-0812">Transmembrane</keyword>
<dbReference type="RefSeq" id="WP_195692122.1">
    <property type="nucleotide sequence ID" value="NZ_CP064760.1"/>
</dbReference>